<feature type="domain" description="Carrier" evidence="1">
    <location>
        <begin position="5"/>
        <end position="85"/>
    </location>
</feature>
<dbReference type="RefSeq" id="WP_084362472.1">
    <property type="nucleotide sequence ID" value="NZ_JAWXXX010000002.1"/>
</dbReference>
<dbReference type="InterPro" id="IPR036736">
    <property type="entry name" value="ACP-like_sf"/>
</dbReference>
<dbReference type="PROSITE" id="PS50075">
    <property type="entry name" value="CARRIER"/>
    <property type="match status" value="1"/>
</dbReference>
<name>A0AB35T868_RUBRA</name>
<evidence type="ECO:0000313" key="3">
    <source>
        <dbReference type="Proteomes" id="UP001281130"/>
    </source>
</evidence>
<accession>A0AB35T868</accession>
<organism evidence="2 3">
    <name type="scientific">Rubrobacter radiotolerans</name>
    <name type="common">Arthrobacter radiotolerans</name>
    <dbReference type="NCBI Taxonomy" id="42256"/>
    <lineage>
        <taxon>Bacteria</taxon>
        <taxon>Bacillati</taxon>
        <taxon>Actinomycetota</taxon>
        <taxon>Rubrobacteria</taxon>
        <taxon>Rubrobacterales</taxon>
        <taxon>Rubrobacteraceae</taxon>
        <taxon>Rubrobacter</taxon>
    </lineage>
</organism>
<gene>
    <name evidence="2" type="ORF">SIL72_14910</name>
</gene>
<comment type="caution">
    <text evidence="2">The sequence shown here is derived from an EMBL/GenBank/DDBJ whole genome shotgun (WGS) entry which is preliminary data.</text>
</comment>
<dbReference type="EMBL" id="JAWXXX010000002">
    <property type="protein sequence ID" value="MDX5895316.1"/>
    <property type="molecule type" value="Genomic_DNA"/>
</dbReference>
<proteinExistence type="predicted"/>
<dbReference type="AlphaFoldDB" id="A0AB35T868"/>
<evidence type="ECO:0000259" key="1">
    <source>
        <dbReference type="PROSITE" id="PS50075"/>
    </source>
</evidence>
<sequence length="87" mass="9783">MEQQSLLKQDIKQRFVSVYGLDVSPDEIGDDQELFGPESSFGLDSMDVLQFIATMHEEFNFDLGSLRTDTFKNVDTIAGFLQESRGG</sequence>
<dbReference type="SUPFAM" id="SSF47336">
    <property type="entry name" value="ACP-like"/>
    <property type="match status" value="1"/>
</dbReference>
<dbReference type="Proteomes" id="UP001281130">
    <property type="component" value="Unassembled WGS sequence"/>
</dbReference>
<evidence type="ECO:0000313" key="2">
    <source>
        <dbReference type="EMBL" id="MDX5895316.1"/>
    </source>
</evidence>
<reference evidence="2" key="1">
    <citation type="submission" date="2023-11" db="EMBL/GenBank/DDBJ databases">
        <title>MicrobeMod: A computational toolkit for identifying prokaryotic methylation and restriction-modification with nanopore sequencing.</title>
        <authorList>
            <person name="Crits-Christoph A."/>
            <person name="Kang S.C."/>
            <person name="Lee H."/>
            <person name="Ostrov N."/>
        </authorList>
    </citation>
    <scope>NUCLEOTIDE SEQUENCE</scope>
    <source>
        <strain evidence="2">ATCC 51242</strain>
    </source>
</reference>
<dbReference type="Gene3D" id="1.10.1200.10">
    <property type="entry name" value="ACP-like"/>
    <property type="match status" value="1"/>
</dbReference>
<dbReference type="InterPro" id="IPR009081">
    <property type="entry name" value="PP-bd_ACP"/>
</dbReference>
<protein>
    <submittedName>
        <fullName evidence="2">Phosphopantetheine-binding protein</fullName>
    </submittedName>
</protein>
<dbReference type="Pfam" id="PF00550">
    <property type="entry name" value="PP-binding"/>
    <property type="match status" value="1"/>
</dbReference>